<dbReference type="Proteomes" id="UP001562425">
    <property type="component" value="Unassembled WGS sequence"/>
</dbReference>
<sequence>FVSRNVTLGSQVVSTCFLLTKVESLANSKLLKSHTDQ</sequence>
<accession>A0ABD1DQT3</accession>
<keyword evidence="2" id="KW-1185">Reference proteome</keyword>
<reference evidence="1 2" key="1">
    <citation type="submission" date="2024-05" db="EMBL/GenBank/DDBJ databases">
        <title>Culex pipiens pipiens assembly and annotation.</title>
        <authorList>
            <person name="Alout H."/>
            <person name="Durand T."/>
        </authorList>
    </citation>
    <scope>NUCLEOTIDE SEQUENCE [LARGE SCALE GENOMIC DNA]</scope>
    <source>
        <strain evidence="1">HA-2024</strain>
        <tissue evidence="1">Whole body</tissue>
    </source>
</reference>
<proteinExistence type="predicted"/>
<organism evidence="1 2">
    <name type="scientific">Culex pipiens pipiens</name>
    <name type="common">Northern house mosquito</name>
    <dbReference type="NCBI Taxonomy" id="38569"/>
    <lineage>
        <taxon>Eukaryota</taxon>
        <taxon>Metazoa</taxon>
        <taxon>Ecdysozoa</taxon>
        <taxon>Arthropoda</taxon>
        <taxon>Hexapoda</taxon>
        <taxon>Insecta</taxon>
        <taxon>Pterygota</taxon>
        <taxon>Neoptera</taxon>
        <taxon>Endopterygota</taxon>
        <taxon>Diptera</taxon>
        <taxon>Nematocera</taxon>
        <taxon>Culicoidea</taxon>
        <taxon>Culicidae</taxon>
        <taxon>Culicinae</taxon>
        <taxon>Culicini</taxon>
        <taxon>Culex</taxon>
        <taxon>Culex</taxon>
    </lineage>
</organism>
<feature type="non-terminal residue" evidence="1">
    <location>
        <position position="1"/>
    </location>
</feature>
<protein>
    <submittedName>
        <fullName evidence="1">Uncharacterized protein</fullName>
    </submittedName>
</protein>
<dbReference type="EMBL" id="JBEHCU010003882">
    <property type="protein sequence ID" value="KAL1401927.1"/>
    <property type="molecule type" value="Genomic_DNA"/>
</dbReference>
<evidence type="ECO:0000313" key="1">
    <source>
        <dbReference type="EMBL" id="KAL1401927.1"/>
    </source>
</evidence>
<comment type="caution">
    <text evidence="1">The sequence shown here is derived from an EMBL/GenBank/DDBJ whole genome shotgun (WGS) entry which is preliminary data.</text>
</comment>
<gene>
    <name evidence="1" type="ORF">pipiens_019924</name>
</gene>
<name>A0ABD1DQT3_CULPP</name>
<evidence type="ECO:0000313" key="2">
    <source>
        <dbReference type="Proteomes" id="UP001562425"/>
    </source>
</evidence>
<dbReference type="AlphaFoldDB" id="A0ABD1DQT3"/>